<dbReference type="InterPro" id="IPR023408">
    <property type="entry name" value="MscS_beta-dom_sf"/>
</dbReference>
<organism evidence="11 12">
    <name type="scientific">Microbulbifer aestuariivivens</name>
    <dbReference type="NCBI Taxonomy" id="1908308"/>
    <lineage>
        <taxon>Bacteria</taxon>
        <taxon>Pseudomonadati</taxon>
        <taxon>Pseudomonadota</taxon>
        <taxon>Gammaproteobacteria</taxon>
        <taxon>Cellvibrionales</taxon>
        <taxon>Microbulbiferaceae</taxon>
        <taxon>Microbulbifer</taxon>
    </lineage>
</organism>
<dbReference type="InterPro" id="IPR052702">
    <property type="entry name" value="MscS-like_channel"/>
</dbReference>
<keyword evidence="3" id="KW-1003">Cell membrane</keyword>
<evidence type="ECO:0000256" key="4">
    <source>
        <dbReference type="ARBA" id="ARBA00022692"/>
    </source>
</evidence>
<proteinExistence type="inferred from homology"/>
<dbReference type="Gene3D" id="2.30.30.60">
    <property type="match status" value="1"/>
</dbReference>
<keyword evidence="12" id="KW-1185">Reference proteome</keyword>
<keyword evidence="5 7" id="KW-1133">Transmembrane helix</keyword>
<sequence length="426" mass="47275">MDIVKQIKHLTQEAIKAIESDSFPELMIQVVSVIAIFGLCYILSRLLGKMLSATLSTGNKHHSNVLKSSVLWISTLAFPVLSFSAMRVADALAVYGGIHPWLMRLATALAMALVFSRLILLTVKPPHLASIIRFTWTPIAFVIGAGWIEPIINALNGMVINLREIKITGFDIARTLAFSSLIFWIATIASTYGKRIIRRQSHIDHRSREAIAKLYEIFIFSFSLLLILHLMGINLRALAVLGGALGVGIGFGLKSIASNFISGIILLMDRSITVGDYIEFTNGQAGTVTRLNMRSTTLETDDGKVVVIPNESFITGSFINWTHKSRKQRYTLTFTVSHDDDIDKIKSLVEQCIGKNPKVLNQQDSPTITDPYCGVSDFGESDVSMFVNFWSDIDNRDYQQFSADLMLSMLSELKTHHIQIDSSSGE</sequence>
<dbReference type="InterPro" id="IPR006685">
    <property type="entry name" value="MscS_channel_2nd"/>
</dbReference>
<evidence type="ECO:0000256" key="5">
    <source>
        <dbReference type="ARBA" id="ARBA00022989"/>
    </source>
</evidence>
<dbReference type="Pfam" id="PF21082">
    <property type="entry name" value="MS_channel_3rd"/>
    <property type="match status" value="1"/>
</dbReference>
<feature type="transmembrane region" description="Helical" evidence="7">
    <location>
        <begin position="69"/>
        <end position="89"/>
    </location>
</feature>
<feature type="transmembrane region" description="Helical" evidence="7">
    <location>
        <begin position="101"/>
        <end position="120"/>
    </location>
</feature>
<evidence type="ECO:0000259" key="10">
    <source>
        <dbReference type="Pfam" id="PF21088"/>
    </source>
</evidence>
<evidence type="ECO:0000256" key="1">
    <source>
        <dbReference type="ARBA" id="ARBA00004651"/>
    </source>
</evidence>
<comment type="caution">
    <text evidence="11">The sequence shown here is derived from an EMBL/GenBank/DDBJ whole genome shotgun (WGS) entry which is preliminary data.</text>
</comment>
<feature type="domain" description="Mechanosensitive ion channel transmembrane helices 2/3" evidence="10">
    <location>
        <begin position="218"/>
        <end position="254"/>
    </location>
</feature>
<dbReference type="InterPro" id="IPR049142">
    <property type="entry name" value="MS_channel_1st"/>
</dbReference>
<dbReference type="Proteomes" id="UP001408594">
    <property type="component" value="Unassembled WGS sequence"/>
</dbReference>
<dbReference type="InterPro" id="IPR010920">
    <property type="entry name" value="LSM_dom_sf"/>
</dbReference>
<dbReference type="InterPro" id="IPR006686">
    <property type="entry name" value="MscS_channel_CS"/>
</dbReference>
<accession>A0ABP9WRW2</accession>
<evidence type="ECO:0000256" key="2">
    <source>
        <dbReference type="ARBA" id="ARBA00008017"/>
    </source>
</evidence>
<feature type="domain" description="Mechanosensitive ion channel MscS C-terminal" evidence="9">
    <location>
        <begin position="331"/>
        <end position="420"/>
    </location>
</feature>
<reference evidence="11 12" key="1">
    <citation type="submission" date="2024-02" db="EMBL/GenBank/DDBJ databases">
        <title>Microbulbifer aestuariivivens NBRC 112533.</title>
        <authorList>
            <person name="Ichikawa N."/>
            <person name="Katano-Makiyama Y."/>
            <person name="Hidaka K."/>
        </authorList>
    </citation>
    <scope>NUCLEOTIDE SEQUENCE [LARGE SCALE GENOMIC DNA]</scope>
    <source>
        <strain evidence="11 12">NBRC 112533</strain>
    </source>
</reference>
<name>A0ABP9WRW2_9GAMM</name>
<keyword evidence="6 7" id="KW-0472">Membrane</keyword>
<feature type="transmembrane region" description="Helical" evidence="7">
    <location>
        <begin position="214"/>
        <end position="233"/>
    </location>
</feature>
<dbReference type="RefSeq" id="WP_345550264.1">
    <property type="nucleotide sequence ID" value="NZ_BAABRT010000010.1"/>
</dbReference>
<evidence type="ECO:0000256" key="6">
    <source>
        <dbReference type="ARBA" id="ARBA00023136"/>
    </source>
</evidence>
<dbReference type="InterPro" id="IPR049278">
    <property type="entry name" value="MS_channel_C"/>
</dbReference>
<dbReference type="Pfam" id="PF00924">
    <property type="entry name" value="MS_channel_2nd"/>
    <property type="match status" value="1"/>
</dbReference>
<feature type="transmembrane region" description="Helical" evidence="7">
    <location>
        <begin position="26"/>
        <end position="48"/>
    </location>
</feature>
<dbReference type="Gene3D" id="3.30.70.100">
    <property type="match status" value="1"/>
</dbReference>
<evidence type="ECO:0000313" key="12">
    <source>
        <dbReference type="Proteomes" id="UP001408594"/>
    </source>
</evidence>
<feature type="transmembrane region" description="Helical" evidence="7">
    <location>
        <begin position="172"/>
        <end position="193"/>
    </location>
</feature>
<protein>
    <recommendedName>
        <fullName evidence="13">Mechanosensitive ion channel protein</fullName>
    </recommendedName>
</protein>
<dbReference type="PROSITE" id="PS01246">
    <property type="entry name" value="UPF0003"/>
    <property type="match status" value="1"/>
</dbReference>
<dbReference type="SUPFAM" id="SSF82689">
    <property type="entry name" value="Mechanosensitive channel protein MscS (YggB), C-terminal domain"/>
    <property type="match status" value="1"/>
</dbReference>
<keyword evidence="4 7" id="KW-0812">Transmembrane</keyword>
<dbReference type="Pfam" id="PF21088">
    <property type="entry name" value="MS_channel_1st"/>
    <property type="match status" value="1"/>
</dbReference>
<dbReference type="InterPro" id="IPR011014">
    <property type="entry name" value="MscS_channel_TM-2"/>
</dbReference>
<evidence type="ECO:0000256" key="3">
    <source>
        <dbReference type="ARBA" id="ARBA00022475"/>
    </source>
</evidence>
<dbReference type="InterPro" id="IPR011066">
    <property type="entry name" value="MscS_channel_C_sf"/>
</dbReference>
<evidence type="ECO:0008006" key="13">
    <source>
        <dbReference type="Google" id="ProtNLM"/>
    </source>
</evidence>
<dbReference type="EMBL" id="BAABRT010000010">
    <property type="protein sequence ID" value="GAA5524965.1"/>
    <property type="molecule type" value="Genomic_DNA"/>
</dbReference>
<feature type="transmembrane region" description="Helical" evidence="7">
    <location>
        <begin position="239"/>
        <end position="267"/>
    </location>
</feature>
<comment type="similarity">
    <text evidence="2">Belongs to the MscS (TC 1.A.23) family.</text>
</comment>
<gene>
    <name evidence="11" type="ORF">Maes01_01525</name>
</gene>
<feature type="domain" description="Mechanosensitive ion channel MscS" evidence="8">
    <location>
        <begin position="256"/>
        <end position="323"/>
    </location>
</feature>
<dbReference type="Gene3D" id="1.10.287.1260">
    <property type="match status" value="1"/>
</dbReference>
<dbReference type="PANTHER" id="PTHR30347:SF1">
    <property type="entry name" value="MECHANOSENSITIVE CHANNEL MSCK"/>
    <property type="match status" value="1"/>
</dbReference>
<dbReference type="SUPFAM" id="SSF50182">
    <property type="entry name" value="Sm-like ribonucleoproteins"/>
    <property type="match status" value="1"/>
</dbReference>
<dbReference type="SUPFAM" id="SSF82861">
    <property type="entry name" value="Mechanosensitive channel protein MscS (YggB), transmembrane region"/>
    <property type="match status" value="1"/>
</dbReference>
<comment type="subcellular location">
    <subcellularLocation>
        <location evidence="1">Cell membrane</location>
        <topology evidence="1">Multi-pass membrane protein</topology>
    </subcellularLocation>
</comment>
<evidence type="ECO:0000259" key="8">
    <source>
        <dbReference type="Pfam" id="PF00924"/>
    </source>
</evidence>
<feature type="transmembrane region" description="Helical" evidence="7">
    <location>
        <begin position="132"/>
        <end position="152"/>
    </location>
</feature>
<evidence type="ECO:0000256" key="7">
    <source>
        <dbReference type="SAM" id="Phobius"/>
    </source>
</evidence>
<dbReference type="PANTHER" id="PTHR30347">
    <property type="entry name" value="POTASSIUM CHANNEL RELATED"/>
    <property type="match status" value="1"/>
</dbReference>
<evidence type="ECO:0000313" key="11">
    <source>
        <dbReference type="EMBL" id="GAA5524965.1"/>
    </source>
</evidence>
<evidence type="ECO:0000259" key="9">
    <source>
        <dbReference type="Pfam" id="PF21082"/>
    </source>
</evidence>